<reference evidence="4 5" key="1">
    <citation type="submission" date="2019-03" db="EMBL/GenBank/DDBJ databases">
        <title>Seongchinamella monodicae gen. nov., sp. nov., a novel member of the Gammaproteobacteria isolated from a tidal mudflat of beach.</title>
        <authorList>
            <person name="Yang H.G."/>
            <person name="Kang J.W."/>
            <person name="Lee S.D."/>
        </authorList>
    </citation>
    <scope>NUCLEOTIDE SEQUENCE [LARGE SCALE GENOMIC DNA]</scope>
    <source>
        <strain evidence="4 5">GH4-78</strain>
    </source>
</reference>
<evidence type="ECO:0000313" key="5">
    <source>
        <dbReference type="Proteomes" id="UP000295554"/>
    </source>
</evidence>
<evidence type="ECO:0000256" key="1">
    <source>
        <dbReference type="ARBA" id="ARBA00022630"/>
    </source>
</evidence>
<keyword evidence="1" id="KW-0285">Flavoprotein</keyword>
<dbReference type="PANTHER" id="PTHR42877:SF4">
    <property type="entry name" value="FAD_NAD(P)-BINDING DOMAIN-CONTAINING PROTEIN-RELATED"/>
    <property type="match status" value="1"/>
</dbReference>
<dbReference type="Pfam" id="PF00743">
    <property type="entry name" value="FMO-like"/>
    <property type="match status" value="1"/>
</dbReference>
<dbReference type="GO" id="GO:0050660">
    <property type="term" value="F:flavin adenine dinucleotide binding"/>
    <property type="evidence" value="ECO:0007669"/>
    <property type="project" value="InterPro"/>
</dbReference>
<keyword evidence="3" id="KW-0560">Oxidoreductase</keyword>
<sequence>MTYDWKASLGEVSDAQLRAALEQAHIPALLASIIHLTGKADHFQQVQPRFELFAENDDGLTEEERSGARKLAFDALKDYRAHGELIEPSAAVIVDTMQRITGEQFPEHLLPMLREELNLFAEDTRRVDIDTQSMTSDFQVLIIGSGMSGIAAAFRLKQQGIPFLVLEKNPEVGGTWYENTYPGCQVDSANHLYNYIFDHNTQWPNHFSGQAELYQYFSDVVDKHDLRQHIRVNSTVSRARYDETTGLWTVTIEQNGLQQELLANAVISAVGQLNIPKYPEFKGFEDFSGTSFHSARWDHQYDLSDKRVAVIGTGCSAVQFVPEIAPSCRKLTIFQRSPPWLLPVDEYHTPMTEEELWLFRELPFYGRWYRFFLFRTRAVDGELPLLYSDPDWSGPPNTVSEGNQLLRDALIDSVTEQCAGDTELLEKLIPSYPPGGKRPVVDDGSWIRTLKRDNVNLETDSIKQVVTSGIVTEGGELHECDVIIFGTGFTADEFLANMQIYGREGKRLATVWGGNARAYKGAMVPGFPNFYTLYGPNTNIVVGSSIIFYVECQLRYVLGCLKLQLEQGHRALECREEVMEAYNQQIDALNRQRAWGASQVSSWYKNRQGRVTQNWPGTHWEFWKQTRSPEPDELVFDKH</sequence>
<dbReference type="PRINTS" id="PR00368">
    <property type="entry name" value="FADPNR"/>
</dbReference>
<keyword evidence="2" id="KW-0274">FAD</keyword>
<dbReference type="RefSeq" id="WP_133215503.1">
    <property type="nucleotide sequence ID" value="NZ_SMSE01000006.1"/>
</dbReference>
<dbReference type="GO" id="GO:0004499">
    <property type="term" value="F:N,N-dimethylaniline monooxygenase activity"/>
    <property type="evidence" value="ECO:0007669"/>
    <property type="project" value="InterPro"/>
</dbReference>
<dbReference type="GO" id="GO:0050661">
    <property type="term" value="F:NADP binding"/>
    <property type="evidence" value="ECO:0007669"/>
    <property type="project" value="InterPro"/>
</dbReference>
<dbReference type="InterPro" id="IPR036188">
    <property type="entry name" value="FAD/NAD-bd_sf"/>
</dbReference>
<name>A0A4R5LMU6_9GAMM</name>
<dbReference type="OrthoDB" id="9766402at2"/>
<organism evidence="4 5">
    <name type="scientific">Seongchinamella unica</name>
    <dbReference type="NCBI Taxonomy" id="2547392"/>
    <lineage>
        <taxon>Bacteria</taxon>
        <taxon>Pseudomonadati</taxon>
        <taxon>Pseudomonadota</taxon>
        <taxon>Gammaproteobacteria</taxon>
        <taxon>Cellvibrionales</taxon>
        <taxon>Halieaceae</taxon>
        <taxon>Seongchinamella</taxon>
    </lineage>
</organism>
<keyword evidence="5" id="KW-1185">Reference proteome</keyword>
<dbReference type="AlphaFoldDB" id="A0A4R5LMU6"/>
<accession>A0A4R5LMU6</accession>
<protein>
    <submittedName>
        <fullName evidence="4">NAD(P)/FAD-dependent oxidoreductase</fullName>
    </submittedName>
</protein>
<dbReference type="InterPro" id="IPR051209">
    <property type="entry name" value="FAD-bind_Monooxygenase_sf"/>
</dbReference>
<dbReference type="PRINTS" id="PR00411">
    <property type="entry name" value="PNDRDTASEI"/>
</dbReference>
<dbReference type="InterPro" id="IPR020946">
    <property type="entry name" value="Flavin_mOase-like"/>
</dbReference>
<gene>
    <name evidence="4" type="ORF">E2F43_18445</name>
</gene>
<proteinExistence type="predicted"/>
<evidence type="ECO:0000256" key="3">
    <source>
        <dbReference type="ARBA" id="ARBA00023002"/>
    </source>
</evidence>
<dbReference type="EMBL" id="SMSE01000006">
    <property type="protein sequence ID" value="TDG11368.1"/>
    <property type="molecule type" value="Genomic_DNA"/>
</dbReference>
<dbReference type="PANTHER" id="PTHR42877">
    <property type="entry name" value="L-ORNITHINE N(5)-MONOOXYGENASE-RELATED"/>
    <property type="match status" value="1"/>
</dbReference>
<dbReference type="Proteomes" id="UP000295554">
    <property type="component" value="Unassembled WGS sequence"/>
</dbReference>
<dbReference type="Gene3D" id="3.50.50.60">
    <property type="entry name" value="FAD/NAD(P)-binding domain"/>
    <property type="match status" value="2"/>
</dbReference>
<dbReference type="SUPFAM" id="SSF51905">
    <property type="entry name" value="FAD/NAD(P)-binding domain"/>
    <property type="match status" value="2"/>
</dbReference>
<comment type="caution">
    <text evidence="4">The sequence shown here is derived from an EMBL/GenBank/DDBJ whole genome shotgun (WGS) entry which is preliminary data.</text>
</comment>
<evidence type="ECO:0000313" key="4">
    <source>
        <dbReference type="EMBL" id="TDG11368.1"/>
    </source>
</evidence>
<evidence type="ECO:0000256" key="2">
    <source>
        <dbReference type="ARBA" id="ARBA00022827"/>
    </source>
</evidence>